<name>A0A5B8UYA2_9SPHI</name>
<dbReference type="RefSeq" id="WP_147032461.1">
    <property type="nucleotide sequence ID" value="NZ_CP042436.1"/>
</dbReference>
<feature type="modified residue" description="4-aspartylphosphate" evidence="1">
    <location>
        <position position="60"/>
    </location>
</feature>
<dbReference type="PANTHER" id="PTHR44520:SF2">
    <property type="entry name" value="RESPONSE REGULATOR RCP1"/>
    <property type="match status" value="1"/>
</dbReference>
<evidence type="ECO:0000259" key="2">
    <source>
        <dbReference type="PROSITE" id="PS50110"/>
    </source>
</evidence>
<dbReference type="KEGG" id="mgin:FRZ54_15330"/>
<evidence type="ECO:0000256" key="1">
    <source>
        <dbReference type="PROSITE-ProRule" id="PRU00169"/>
    </source>
</evidence>
<dbReference type="SMART" id="SM00448">
    <property type="entry name" value="REC"/>
    <property type="match status" value="1"/>
</dbReference>
<dbReference type="InterPro" id="IPR001789">
    <property type="entry name" value="Sig_transdc_resp-reg_receiver"/>
</dbReference>
<reference evidence="3 4" key="1">
    <citation type="journal article" date="2017" name="Curr. Microbiol.">
        <title>Mucilaginibacter ginsenosidivorans sp. nov., Isolated from Soil of Ginseng Field.</title>
        <authorList>
            <person name="Kim M.M."/>
            <person name="Siddiqi M.Z."/>
            <person name="Im W.T."/>
        </authorList>
    </citation>
    <scope>NUCLEOTIDE SEQUENCE [LARGE SCALE GENOMIC DNA]</scope>
    <source>
        <strain evidence="3 4">Gsoil 3017</strain>
    </source>
</reference>
<dbReference type="InterPro" id="IPR011006">
    <property type="entry name" value="CheY-like_superfamily"/>
</dbReference>
<dbReference type="EMBL" id="CP042436">
    <property type="protein sequence ID" value="QEC63888.1"/>
    <property type="molecule type" value="Genomic_DNA"/>
</dbReference>
<dbReference type="PROSITE" id="PS50110">
    <property type="entry name" value="RESPONSE_REGULATORY"/>
    <property type="match status" value="1"/>
</dbReference>
<keyword evidence="1" id="KW-0597">Phosphoprotein</keyword>
<evidence type="ECO:0000313" key="4">
    <source>
        <dbReference type="Proteomes" id="UP000321479"/>
    </source>
</evidence>
<dbReference type="InterPro" id="IPR052893">
    <property type="entry name" value="TCS_response_regulator"/>
</dbReference>
<evidence type="ECO:0000313" key="3">
    <source>
        <dbReference type="EMBL" id="QEC63888.1"/>
    </source>
</evidence>
<dbReference type="PANTHER" id="PTHR44520">
    <property type="entry name" value="RESPONSE REGULATOR RCP1-RELATED"/>
    <property type="match status" value="1"/>
</dbReference>
<dbReference type="Gene3D" id="3.40.50.2300">
    <property type="match status" value="1"/>
</dbReference>
<dbReference type="Proteomes" id="UP000321479">
    <property type="component" value="Chromosome"/>
</dbReference>
<dbReference type="SUPFAM" id="SSF52172">
    <property type="entry name" value="CheY-like"/>
    <property type="match status" value="1"/>
</dbReference>
<accession>A0A5B8UYA2</accession>
<feature type="domain" description="Response regulatory" evidence="2">
    <location>
        <begin position="3"/>
        <end position="130"/>
    </location>
</feature>
<gene>
    <name evidence="3" type="ORF">FRZ54_15330</name>
</gene>
<proteinExistence type="predicted"/>
<sequence length="131" mass="15437">MCKVVLIDDNPIDHYIMRTMLYNNDRCQQATYTFDGDMIIEYMEEHQSESNRLPDVIFLDLTMPDFSGWDFLEKFERLKNRLKKNIELYVMTSSVRESDKERSTKYACVSSFISKPLSKQMLNSICSHGLV</sequence>
<dbReference type="GO" id="GO:0000160">
    <property type="term" value="P:phosphorelay signal transduction system"/>
    <property type="evidence" value="ECO:0007669"/>
    <property type="project" value="InterPro"/>
</dbReference>
<dbReference type="Pfam" id="PF00072">
    <property type="entry name" value="Response_reg"/>
    <property type="match status" value="1"/>
</dbReference>
<dbReference type="AlphaFoldDB" id="A0A5B8UYA2"/>
<protein>
    <submittedName>
        <fullName evidence="3">Response regulator</fullName>
    </submittedName>
</protein>
<dbReference type="OrthoDB" id="1121174at2"/>
<keyword evidence="4" id="KW-1185">Reference proteome</keyword>
<organism evidence="3 4">
    <name type="scientific">Mucilaginibacter ginsenosidivorans</name>
    <dbReference type="NCBI Taxonomy" id="398053"/>
    <lineage>
        <taxon>Bacteria</taxon>
        <taxon>Pseudomonadati</taxon>
        <taxon>Bacteroidota</taxon>
        <taxon>Sphingobacteriia</taxon>
        <taxon>Sphingobacteriales</taxon>
        <taxon>Sphingobacteriaceae</taxon>
        <taxon>Mucilaginibacter</taxon>
    </lineage>
</organism>